<keyword evidence="2" id="KW-1185">Reference proteome</keyword>
<reference evidence="1 2" key="1">
    <citation type="submission" date="2024-05" db="EMBL/GenBank/DDBJ databases">
        <authorList>
            <person name="De Oliveira J.P."/>
            <person name="Noriler S.A."/>
            <person name="De Oliveira A.G."/>
            <person name="Sipoli D.S."/>
        </authorList>
    </citation>
    <scope>NUCLEOTIDE SEQUENCE [LARGE SCALE GENOMIC DNA]</scope>
    <source>
        <strain evidence="1 2">LABIM189</strain>
    </source>
</reference>
<dbReference type="Proteomes" id="UP001455709">
    <property type="component" value="Unassembled WGS sequence"/>
</dbReference>
<name>A0ABV0FA86_9NEIS</name>
<gene>
    <name evidence="1" type="ORF">ABGV49_03120</name>
</gene>
<accession>A0ABV0FA86</accession>
<evidence type="ECO:0000313" key="1">
    <source>
        <dbReference type="EMBL" id="MEO2216057.1"/>
    </source>
</evidence>
<dbReference type="EMBL" id="JBDOJC010000001">
    <property type="protein sequence ID" value="MEO2216057.1"/>
    <property type="molecule type" value="Genomic_DNA"/>
</dbReference>
<dbReference type="RefSeq" id="WP_347369706.1">
    <property type="nucleotide sequence ID" value="NZ_JBDOJC010000001.1"/>
</dbReference>
<evidence type="ECO:0000313" key="2">
    <source>
        <dbReference type="Proteomes" id="UP001455709"/>
    </source>
</evidence>
<proteinExistence type="predicted"/>
<comment type="caution">
    <text evidence="1">The sequence shown here is derived from an EMBL/GenBank/DDBJ whole genome shotgun (WGS) entry which is preliminary data.</text>
</comment>
<organism evidence="1 2">
    <name type="scientific">Chromobacterium vaccinii</name>
    <dbReference type="NCBI Taxonomy" id="1108595"/>
    <lineage>
        <taxon>Bacteria</taxon>
        <taxon>Pseudomonadati</taxon>
        <taxon>Pseudomonadota</taxon>
        <taxon>Betaproteobacteria</taxon>
        <taxon>Neisseriales</taxon>
        <taxon>Chromobacteriaceae</taxon>
        <taxon>Chromobacterium</taxon>
    </lineage>
</organism>
<feature type="non-terminal residue" evidence="1">
    <location>
        <position position="77"/>
    </location>
</feature>
<protein>
    <submittedName>
        <fullName evidence="1">Uncharacterized protein</fullName>
    </submittedName>
</protein>
<sequence length="77" mass="9050">MYINDLLAKLADEDRTMKESFGYAPAGRLFQAKNRYASLRWVYDAVGNVVEEHHGYHVAGVKETYRWQHEYDKLGNR</sequence>